<dbReference type="AlphaFoldDB" id="A0A8K0SNZ1"/>
<evidence type="ECO:0000313" key="1">
    <source>
        <dbReference type="EMBL" id="KAH7310912.1"/>
    </source>
</evidence>
<reference evidence="1" key="1">
    <citation type="journal article" date="2021" name="Nat. Commun.">
        <title>Genetic determinants of endophytism in the Arabidopsis root mycobiome.</title>
        <authorList>
            <person name="Mesny F."/>
            <person name="Miyauchi S."/>
            <person name="Thiergart T."/>
            <person name="Pickel B."/>
            <person name="Atanasova L."/>
            <person name="Karlsson M."/>
            <person name="Huettel B."/>
            <person name="Barry K.W."/>
            <person name="Haridas S."/>
            <person name="Chen C."/>
            <person name="Bauer D."/>
            <person name="Andreopoulos W."/>
            <person name="Pangilinan J."/>
            <person name="LaButti K."/>
            <person name="Riley R."/>
            <person name="Lipzen A."/>
            <person name="Clum A."/>
            <person name="Drula E."/>
            <person name="Henrissat B."/>
            <person name="Kohler A."/>
            <person name="Grigoriev I.V."/>
            <person name="Martin F.M."/>
            <person name="Hacquard S."/>
        </authorList>
    </citation>
    <scope>NUCLEOTIDE SEQUENCE</scope>
    <source>
        <strain evidence="1">MPI-CAGE-CH-0235</strain>
    </source>
</reference>
<comment type="caution">
    <text evidence="1">The sequence shown here is derived from an EMBL/GenBank/DDBJ whole genome shotgun (WGS) entry which is preliminary data.</text>
</comment>
<keyword evidence="2" id="KW-1185">Reference proteome</keyword>
<protein>
    <submittedName>
        <fullName evidence="1">Uncharacterized protein</fullName>
    </submittedName>
</protein>
<evidence type="ECO:0000313" key="2">
    <source>
        <dbReference type="Proteomes" id="UP000813444"/>
    </source>
</evidence>
<accession>A0A8K0SNZ1</accession>
<gene>
    <name evidence="1" type="ORF">B0I35DRAFT_439875</name>
</gene>
<name>A0A8K0SNZ1_9HYPO</name>
<dbReference type="Proteomes" id="UP000813444">
    <property type="component" value="Unassembled WGS sequence"/>
</dbReference>
<organism evidence="1 2">
    <name type="scientific">Stachybotrys elegans</name>
    <dbReference type="NCBI Taxonomy" id="80388"/>
    <lineage>
        <taxon>Eukaryota</taxon>
        <taxon>Fungi</taxon>
        <taxon>Dikarya</taxon>
        <taxon>Ascomycota</taxon>
        <taxon>Pezizomycotina</taxon>
        <taxon>Sordariomycetes</taxon>
        <taxon>Hypocreomycetidae</taxon>
        <taxon>Hypocreales</taxon>
        <taxon>Stachybotryaceae</taxon>
        <taxon>Stachybotrys</taxon>
    </lineage>
</organism>
<dbReference type="OrthoDB" id="5332281at2759"/>
<sequence>MLKADLRNVHISLFIQRTGVDGLIYYEMHHNLAVSTQAANMKFWLEFRGSERNFFNATYD</sequence>
<dbReference type="EMBL" id="JAGPNK010000012">
    <property type="protein sequence ID" value="KAH7310912.1"/>
    <property type="molecule type" value="Genomic_DNA"/>
</dbReference>
<proteinExistence type="predicted"/>